<dbReference type="InterPro" id="IPR016160">
    <property type="entry name" value="Ald_DH_CS_CYS"/>
</dbReference>
<dbReference type="GO" id="GO:0003842">
    <property type="term" value="F:L-glutamate gamma-semialdehyde dehydrogenase activity"/>
    <property type="evidence" value="ECO:0007669"/>
    <property type="project" value="UniProtKB-EC"/>
</dbReference>
<dbReference type="GO" id="GO:0010133">
    <property type="term" value="P:L-proline catabolic process to L-glutamate"/>
    <property type="evidence" value="ECO:0007669"/>
    <property type="project" value="UniProtKB-UniPathway"/>
</dbReference>
<dbReference type="PANTHER" id="PTHR42862">
    <property type="entry name" value="DELTA-1-PYRROLINE-5-CARBOXYLATE DEHYDROGENASE 1, ISOFORM A-RELATED"/>
    <property type="match status" value="1"/>
</dbReference>
<dbReference type="PANTHER" id="PTHR42862:SF1">
    <property type="entry name" value="DELTA-1-PYRROLINE-5-CARBOXYLATE DEHYDROGENASE 2, ISOFORM A-RELATED"/>
    <property type="match status" value="1"/>
</dbReference>
<dbReference type="InterPro" id="IPR016161">
    <property type="entry name" value="Ald_DH/histidinol_DH"/>
</dbReference>
<dbReference type="FunFam" id="3.40.605.10:FF:000006">
    <property type="entry name" value="1-pyrroline-5-carboxylate dehydrogenase"/>
    <property type="match status" value="1"/>
</dbReference>
<dbReference type="InterPro" id="IPR016163">
    <property type="entry name" value="Ald_DH_C"/>
</dbReference>
<keyword evidence="5" id="KW-0520">NAD</keyword>
<evidence type="ECO:0000256" key="9">
    <source>
        <dbReference type="SAM" id="MobiDB-lite"/>
    </source>
</evidence>
<dbReference type="NCBIfam" id="TIGR01236">
    <property type="entry name" value="D1pyr5carbox1"/>
    <property type="match status" value="1"/>
</dbReference>
<evidence type="ECO:0000259" key="10">
    <source>
        <dbReference type="Pfam" id="PF00171"/>
    </source>
</evidence>
<dbReference type="Gene3D" id="3.40.605.10">
    <property type="entry name" value="Aldehyde Dehydrogenase, Chain A, domain 1"/>
    <property type="match status" value="1"/>
</dbReference>
<evidence type="ECO:0000256" key="6">
    <source>
        <dbReference type="ARBA" id="ARBA00023062"/>
    </source>
</evidence>
<dbReference type="SUPFAM" id="SSF53720">
    <property type="entry name" value="ALDH-like"/>
    <property type="match status" value="1"/>
</dbReference>
<dbReference type="InterPro" id="IPR015590">
    <property type="entry name" value="Aldehyde_DH_dom"/>
</dbReference>
<dbReference type="Gene3D" id="3.40.309.10">
    <property type="entry name" value="Aldehyde Dehydrogenase, Chain A, domain 2"/>
    <property type="match status" value="1"/>
</dbReference>
<proteinExistence type="inferred from homology"/>
<evidence type="ECO:0000313" key="12">
    <source>
        <dbReference type="Proteomes" id="UP000276542"/>
    </source>
</evidence>
<dbReference type="PROSITE" id="PS00070">
    <property type="entry name" value="ALDEHYDE_DEHYDR_CYS"/>
    <property type="match status" value="1"/>
</dbReference>
<dbReference type="InterPro" id="IPR005931">
    <property type="entry name" value="P5CDH/ALDH4A1"/>
</dbReference>
<protein>
    <recommendedName>
        <fullName evidence="7">L-glutamate gamma-semialdehyde dehydrogenase</fullName>
        <ecNumber evidence="3">1.2.1.88</ecNumber>
    </recommendedName>
    <alternativeName>
        <fullName evidence="7">L-glutamate gamma-semialdehyde dehydrogenase</fullName>
    </alternativeName>
</protein>
<comment type="catalytic activity">
    <reaction evidence="8">
        <text>L-glutamate 5-semialdehyde + NAD(+) + H2O = L-glutamate + NADH + 2 H(+)</text>
        <dbReference type="Rhea" id="RHEA:30235"/>
        <dbReference type="ChEBI" id="CHEBI:15377"/>
        <dbReference type="ChEBI" id="CHEBI:15378"/>
        <dbReference type="ChEBI" id="CHEBI:29985"/>
        <dbReference type="ChEBI" id="CHEBI:57540"/>
        <dbReference type="ChEBI" id="CHEBI:57945"/>
        <dbReference type="ChEBI" id="CHEBI:58066"/>
        <dbReference type="EC" id="1.2.1.88"/>
    </reaction>
</comment>
<comment type="pathway">
    <text evidence="1">Amino-acid degradation; L-proline degradation into L-glutamate; L-glutamate from L-proline: step 2/2.</text>
</comment>
<dbReference type="EC" id="1.2.1.88" evidence="3"/>
<dbReference type="InterPro" id="IPR050485">
    <property type="entry name" value="Proline_metab_enzyme"/>
</dbReference>
<evidence type="ECO:0000256" key="7">
    <source>
        <dbReference type="ARBA" id="ARBA00032259"/>
    </source>
</evidence>
<dbReference type="GO" id="GO:0004657">
    <property type="term" value="F:proline dehydrogenase activity"/>
    <property type="evidence" value="ECO:0007669"/>
    <property type="project" value="UniProtKB-ARBA"/>
</dbReference>
<feature type="domain" description="Aldehyde dehydrogenase" evidence="10">
    <location>
        <begin position="56"/>
        <end position="512"/>
    </location>
</feature>
<dbReference type="Pfam" id="PF00171">
    <property type="entry name" value="Aldedh"/>
    <property type="match status" value="1"/>
</dbReference>
<dbReference type="EMBL" id="QYRP01000002">
    <property type="protein sequence ID" value="RJS45250.1"/>
    <property type="molecule type" value="Genomic_DNA"/>
</dbReference>
<evidence type="ECO:0000256" key="1">
    <source>
        <dbReference type="ARBA" id="ARBA00004786"/>
    </source>
</evidence>
<keyword evidence="12" id="KW-1185">Reference proteome</keyword>
<keyword evidence="6" id="KW-0642">Proline metabolism</keyword>
<comment type="caution">
    <text evidence="11">The sequence shown here is derived from an EMBL/GenBank/DDBJ whole genome shotgun (WGS) entry which is preliminary data.</text>
</comment>
<dbReference type="InterPro" id="IPR016162">
    <property type="entry name" value="Ald_DH_N"/>
</dbReference>
<evidence type="ECO:0000256" key="4">
    <source>
        <dbReference type="ARBA" id="ARBA00023002"/>
    </source>
</evidence>
<name>A0A3A5HB46_9ACTN</name>
<evidence type="ECO:0000256" key="8">
    <source>
        <dbReference type="ARBA" id="ARBA00048142"/>
    </source>
</evidence>
<dbReference type="GO" id="GO:0009898">
    <property type="term" value="C:cytoplasmic side of plasma membrane"/>
    <property type="evidence" value="ECO:0007669"/>
    <property type="project" value="TreeGrafter"/>
</dbReference>
<accession>A0A3A5HB46</accession>
<evidence type="ECO:0000313" key="11">
    <source>
        <dbReference type="EMBL" id="RJS45250.1"/>
    </source>
</evidence>
<reference evidence="12" key="1">
    <citation type="submission" date="2018-09" db="EMBL/GenBank/DDBJ databases">
        <authorList>
            <person name="Zhu H."/>
        </authorList>
    </citation>
    <scope>NUCLEOTIDE SEQUENCE [LARGE SCALE GENOMIC DNA]</scope>
    <source>
        <strain evidence="12">K1W22B-1</strain>
    </source>
</reference>
<dbReference type="Proteomes" id="UP000276542">
    <property type="component" value="Unassembled WGS sequence"/>
</dbReference>
<comment type="similarity">
    <text evidence="2">Belongs to the aldehyde dehydrogenase family.</text>
</comment>
<organism evidence="11 12">
    <name type="scientific">Nocardioides cavernaquae</name>
    <dbReference type="NCBI Taxonomy" id="2321396"/>
    <lineage>
        <taxon>Bacteria</taxon>
        <taxon>Bacillati</taxon>
        <taxon>Actinomycetota</taxon>
        <taxon>Actinomycetes</taxon>
        <taxon>Propionibacteriales</taxon>
        <taxon>Nocardioidaceae</taxon>
        <taxon>Nocardioides</taxon>
    </lineage>
</organism>
<dbReference type="OrthoDB" id="6882680at2"/>
<evidence type="ECO:0000256" key="5">
    <source>
        <dbReference type="ARBA" id="ARBA00023027"/>
    </source>
</evidence>
<evidence type="ECO:0000256" key="3">
    <source>
        <dbReference type="ARBA" id="ARBA00012884"/>
    </source>
</evidence>
<sequence length="541" mass="57996">MQSITQVPLPVNEPVHSYAPGTGPRARLVDELTRQAAAPVELTQTIGGVQAMAGGESFNVVQPHNHQKVLGTAGTATRDEAAAAVRAAADAAPAWAAMSFDERAAVFLRAADLLSGPWRERLAAATMLGQSKTAVQAEIDTPCELADFWRFNVGYGRQLLEEQPISSAGVWNRMDHRPLEGFVYAISPFNFTAIAGNLPTAPALMGNTVIWKPSPTQTLSAWWTMRLLEAAGLPPGVINMLTGDGREASEVLLSHPSLAGIHFTGSTDTFQHLWRTVGQNIDRYASYPRLVGETGGKDFVVAHSSADRAALKTALIRGAFEYQGQKCSAASRAFIPESVWAEIKDDFCATVDQLEFGDVTDLGNFGGALIDARAFAKLQSAIDRAHATEGLNVVAGGTYDDSKGWFVRPTVVECSDLADAVFSEEYFGPFLAIHVFPDADWTEVLKAVDEGSPYALTGAVFANDRAAVDEAGRILRFAAGNFYVNDRPTGAVVGQQPFGGGRASGTNDKAGSVLNLLRWTSPRSIKETFVPPTDHTYPHMA</sequence>
<dbReference type="AlphaFoldDB" id="A0A3A5HB46"/>
<dbReference type="UniPathway" id="UPA00261">
    <property type="reaction ID" value="UER00374"/>
</dbReference>
<dbReference type="RefSeq" id="WP_120059151.1">
    <property type="nucleotide sequence ID" value="NZ_QYRP01000002.1"/>
</dbReference>
<gene>
    <name evidence="11" type="primary">pruA</name>
    <name evidence="11" type="ORF">D4739_02795</name>
</gene>
<feature type="region of interest" description="Disordered" evidence="9">
    <location>
        <begin position="1"/>
        <end position="21"/>
    </location>
</feature>
<keyword evidence="4 11" id="KW-0560">Oxidoreductase</keyword>
<dbReference type="FunFam" id="3.40.309.10:FF:000005">
    <property type="entry name" value="1-pyrroline-5-carboxylate dehydrogenase 1"/>
    <property type="match status" value="1"/>
</dbReference>
<evidence type="ECO:0000256" key="2">
    <source>
        <dbReference type="ARBA" id="ARBA00009986"/>
    </source>
</evidence>